<organism evidence="10 11">
    <name type="scientific">Amorphotheca resinae ATCC 22711</name>
    <dbReference type="NCBI Taxonomy" id="857342"/>
    <lineage>
        <taxon>Eukaryota</taxon>
        <taxon>Fungi</taxon>
        <taxon>Dikarya</taxon>
        <taxon>Ascomycota</taxon>
        <taxon>Pezizomycotina</taxon>
        <taxon>Leotiomycetes</taxon>
        <taxon>Helotiales</taxon>
        <taxon>Amorphothecaceae</taxon>
        <taxon>Amorphotheca</taxon>
    </lineage>
</organism>
<sequence>MEKNLNSSHVERRDNPTIVQSGEVYTDEVLSKAGVEELREDRVANVHLAAALSPNKPATWGQGHRKLYAMCALVYLCSTMNGYDGSLMGSINTIPGYQRYYGLPENGAASTGIVFSIFQIGQMVGALFIWLADWKGRRLSIFVGTCGVVVGTIITSTAKDLHTFIGGRFLLSFFSTLASTAAPLYLVEIAPPLYRGTVAGLYNTLYYMGSIIATFTVYGTNLHLTGNSIWRLPLWLQMVCPGIVAVFIWFLPESPRWLVGQERFEEARKILVQYHANGDATHPIVDLELTEMTDSMRDAGLLTWQSAFDIRNLCNSRARCYRLALCIAFSWFGQFSGNIITSYYLPLLVENVGITNTNTQLLLNALYALAGWIFASAGARFHDIFGRRKMLLGSTFAMSICLSIVAGTSAGYAHDPLNNKAMSILSILFIYMFGCVFAFGFTAMQPIYPGEVCDNVQRAKGMGVFQLTGGAAGFLNTFVAPIALKSIGAWFYVFFIFWDLGECAVIYWFFVETKGRTLEELDEVFRAPNPRKASTAKMRIRRLRIHDEDGNEKDIVMR</sequence>
<evidence type="ECO:0000256" key="6">
    <source>
        <dbReference type="ARBA" id="ARBA00023136"/>
    </source>
</evidence>
<feature type="transmembrane region" description="Helical" evidence="8">
    <location>
        <begin position="67"/>
        <end position="88"/>
    </location>
</feature>
<keyword evidence="3 7" id="KW-0813">Transport</keyword>
<dbReference type="EMBL" id="KZ679015">
    <property type="protein sequence ID" value="PSS12753.1"/>
    <property type="molecule type" value="Genomic_DNA"/>
</dbReference>
<dbReference type="GeneID" id="36576424"/>
<keyword evidence="4 8" id="KW-0812">Transmembrane</keyword>
<reference evidence="10 11" key="1">
    <citation type="journal article" date="2018" name="New Phytol.">
        <title>Comparative genomics and transcriptomics depict ericoid mycorrhizal fungi as versatile saprotrophs and plant mutualists.</title>
        <authorList>
            <person name="Martino E."/>
            <person name="Morin E."/>
            <person name="Grelet G.A."/>
            <person name="Kuo A."/>
            <person name="Kohler A."/>
            <person name="Daghino S."/>
            <person name="Barry K.W."/>
            <person name="Cichocki N."/>
            <person name="Clum A."/>
            <person name="Dockter R.B."/>
            <person name="Hainaut M."/>
            <person name="Kuo R.C."/>
            <person name="LaButti K."/>
            <person name="Lindahl B.D."/>
            <person name="Lindquist E.A."/>
            <person name="Lipzen A."/>
            <person name="Khouja H.R."/>
            <person name="Magnuson J."/>
            <person name="Murat C."/>
            <person name="Ohm R.A."/>
            <person name="Singer S.W."/>
            <person name="Spatafora J.W."/>
            <person name="Wang M."/>
            <person name="Veneault-Fourrey C."/>
            <person name="Henrissat B."/>
            <person name="Grigoriev I.V."/>
            <person name="Martin F.M."/>
            <person name="Perotto S."/>
        </authorList>
    </citation>
    <scope>NUCLEOTIDE SEQUENCE [LARGE SCALE GENOMIC DNA]</scope>
    <source>
        <strain evidence="10 11">ATCC 22711</strain>
    </source>
</reference>
<gene>
    <name evidence="10" type="ORF">M430DRAFT_53033</name>
</gene>
<feature type="transmembrane region" description="Helical" evidence="8">
    <location>
        <begin position="108"/>
        <end position="132"/>
    </location>
</feature>
<evidence type="ECO:0000256" key="5">
    <source>
        <dbReference type="ARBA" id="ARBA00022989"/>
    </source>
</evidence>
<dbReference type="GO" id="GO:0016020">
    <property type="term" value="C:membrane"/>
    <property type="evidence" value="ECO:0007669"/>
    <property type="project" value="UniProtKB-SubCell"/>
</dbReference>
<dbReference type="PROSITE" id="PS50850">
    <property type="entry name" value="MFS"/>
    <property type="match status" value="1"/>
</dbReference>
<dbReference type="InterPro" id="IPR036259">
    <property type="entry name" value="MFS_trans_sf"/>
</dbReference>
<dbReference type="SUPFAM" id="SSF103473">
    <property type="entry name" value="MFS general substrate transporter"/>
    <property type="match status" value="1"/>
</dbReference>
<feature type="transmembrane region" description="Helical" evidence="8">
    <location>
        <begin position="139"/>
        <end position="158"/>
    </location>
</feature>
<proteinExistence type="inferred from homology"/>
<dbReference type="InterPro" id="IPR003663">
    <property type="entry name" value="Sugar/inositol_transpt"/>
</dbReference>
<accession>A0A2T3AVU9</accession>
<feature type="transmembrane region" description="Helical" evidence="8">
    <location>
        <begin position="232"/>
        <end position="251"/>
    </location>
</feature>
<dbReference type="OrthoDB" id="6133115at2759"/>
<feature type="transmembrane region" description="Helical" evidence="8">
    <location>
        <begin position="199"/>
        <end position="220"/>
    </location>
</feature>
<evidence type="ECO:0000256" key="8">
    <source>
        <dbReference type="SAM" id="Phobius"/>
    </source>
</evidence>
<feature type="transmembrane region" description="Helical" evidence="8">
    <location>
        <begin position="320"/>
        <end position="341"/>
    </location>
</feature>
<dbReference type="InterPro" id="IPR005828">
    <property type="entry name" value="MFS_sugar_transport-like"/>
</dbReference>
<evidence type="ECO:0000313" key="11">
    <source>
        <dbReference type="Proteomes" id="UP000241818"/>
    </source>
</evidence>
<dbReference type="RefSeq" id="XP_024718751.1">
    <property type="nucleotide sequence ID" value="XM_024868343.1"/>
</dbReference>
<dbReference type="FunFam" id="1.20.1250.20:FF:000134">
    <property type="entry name" value="MFS sugar transporter protein"/>
    <property type="match status" value="1"/>
</dbReference>
<feature type="transmembrane region" description="Helical" evidence="8">
    <location>
        <begin position="391"/>
        <end position="412"/>
    </location>
</feature>
<dbReference type="STRING" id="857342.A0A2T3AVU9"/>
<dbReference type="Proteomes" id="UP000241818">
    <property type="component" value="Unassembled WGS sequence"/>
</dbReference>
<dbReference type="AlphaFoldDB" id="A0A2T3AVU9"/>
<evidence type="ECO:0000313" key="10">
    <source>
        <dbReference type="EMBL" id="PSS12753.1"/>
    </source>
</evidence>
<evidence type="ECO:0000256" key="1">
    <source>
        <dbReference type="ARBA" id="ARBA00004141"/>
    </source>
</evidence>
<dbReference type="Pfam" id="PF00083">
    <property type="entry name" value="Sugar_tr"/>
    <property type="match status" value="1"/>
</dbReference>
<evidence type="ECO:0000259" key="9">
    <source>
        <dbReference type="PROSITE" id="PS50850"/>
    </source>
</evidence>
<dbReference type="InterPro" id="IPR050360">
    <property type="entry name" value="MFS_Sugar_Transporters"/>
</dbReference>
<dbReference type="GO" id="GO:0005351">
    <property type="term" value="F:carbohydrate:proton symporter activity"/>
    <property type="evidence" value="ECO:0007669"/>
    <property type="project" value="TreeGrafter"/>
</dbReference>
<keyword evidence="6 8" id="KW-0472">Membrane</keyword>
<evidence type="ECO:0000256" key="2">
    <source>
        <dbReference type="ARBA" id="ARBA00010992"/>
    </source>
</evidence>
<dbReference type="NCBIfam" id="TIGR00879">
    <property type="entry name" value="SP"/>
    <property type="match status" value="1"/>
</dbReference>
<dbReference type="InterPro" id="IPR020846">
    <property type="entry name" value="MFS_dom"/>
</dbReference>
<keyword evidence="11" id="KW-1185">Reference proteome</keyword>
<comment type="subcellular location">
    <subcellularLocation>
        <location evidence="1">Membrane</location>
        <topology evidence="1">Multi-pass membrane protein</topology>
    </subcellularLocation>
</comment>
<feature type="transmembrane region" description="Helical" evidence="8">
    <location>
        <begin position="361"/>
        <end position="379"/>
    </location>
</feature>
<dbReference type="PANTHER" id="PTHR48022">
    <property type="entry name" value="PLASTIDIC GLUCOSE TRANSPORTER 4"/>
    <property type="match status" value="1"/>
</dbReference>
<feature type="transmembrane region" description="Helical" evidence="8">
    <location>
        <begin position="490"/>
        <end position="510"/>
    </location>
</feature>
<feature type="transmembrane region" description="Helical" evidence="8">
    <location>
        <begin position="164"/>
        <end position="187"/>
    </location>
</feature>
<dbReference type="Gene3D" id="1.20.1250.20">
    <property type="entry name" value="MFS general substrate transporter like domains"/>
    <property type="match status" value="1"/>
</dbReference>
<dbReference type="PANTHER" id="PTHR48022:SF70">
    <property type="entry name" value="MONOSACCHARIDE TRANSPORTER, PUTATIVE (AFU_ORTHOLOGUE AFUA_5G14540)-RELATED"/>
    <property type="match status" value="1"/>
</dbReference>
<comment type="similarity">
    <text evidence="2 7">Belongs to the major facilitator superfamily. Sugar transporter (TC 2.A.1.1) family.</text>
</comment>
<name>A0A2T3AVU9_AMORE</name>
<evidence type="ECO:0000256" key="4">
    <source>
        <dbReference type="ARBA" id="ARBA00022692"/>
    </source>
</evidence>
<dbReference type="InParanoid" id="A0A2T3AVU9"/>
<feature type="domain" description="Major facilitator superfamily (MFS) profile" evidence="9">
    <location>
        <begin position="70"/>
        <end position="516"/>
    </location>
</feature>
<feature type="transmembrane region" description="Helical" evidence="8">
    <location>
        <begin position="424"/>
        <end position="443"/>
    </location>
</feature>
<evidence type="ECO:0000256" key="7">
    <source>
        <dbReference type="RuleBase" id="RU003346"/>
    </source>
</evidence>
<keyword evidence="5 8" id="KW-1133">Transmembrane helix</keyword>
<evidence type="ECO:0000256" key="3">
    <source>
        <dbReference type="ARBA" id="ARBA00022448"/>
    </source>
</evidence>
<feature type="transmembrane region" description="Helical" evidence="8">
    <location>
        <begin position="464"/>
        <end position="484"/>
    </location>
</feature>
<protein>
    <recommendedName>
        <fullName evidence="9">Major facilitator superfamily (MFS) profile domain-containing protein</fullName>
    </recommendedName>
</protein>